<organism evidence="1 2">
    <name type="scientific">Methylorubrum extorquens (strain CM4 / NCIMB 13688)</name>
    <name type="common">Methylobacterium extorquens</name>
    <dbReference type="NCBI Taxonomy" id="440085"/>
    <lineage>
        <taxon>Bacteria</taxon>
        <taxon>Pseudomonadati</taxon>
        <taxon>Pseudomonadota</taxon>
        <taxon>Alphaproteobacteria</taxon>
        <taxon>Hyphomicrobiales</taxon>
        <taxon>Methylobacteriaceae</taxon>
        <taxon>Methylorubrum</taxon>
    </lineage>
</organism>
<name>B7KRL5_METC4</name>
<protein>
    <submittedName>
        <fullName evidence="1">Uncharacterized protein</fullName>
    </submittedName>
</protein>
<evidence type="ECO:0000313" key="1">
    <source>
        <dbReference type="EMBL" id="ACK85542.1"/>
    </source>
</evidence>
<evidence type="ECO:0000313" key="2">
    <source>
        <dbReference type="Proteomes" id="UP000002385"/>
    </source>
</evidence>
<dbReference type="HOGENOM" id="CLU_2633996_0_0_5"/>
<gene>
    <name evidence="1" type="ordered locus">Mchl_4768</name>
</gene>
<dbReference type="KEGG" id="mch:Mchl_4768"/>
<dbReference type="EMBL" id="CP001298">
    <property type="protein sequence ID" value="ACK85542.1"/>
    <property type="molecule type" value="Genomic_DNA"/>
</dbReference>
<reference evidence="2" key="1">
    <citation type="submission" date="2008-12" db="EMBL/GenBank/DDBJ databases">
        <title>Complete sequence of chromosome of Methylobacterium chloromethanicum CM4.</title>
        <authorList>
            <consortium name="US DOE Joint Genome Institute"/>
            <person name="Lucas S."/>
            <person name="Copeland A."/>
            <person name="Lapidus A."/>
            <person name="Glavina del Rio T."/>
            <person name="Dalin E."/>
            <person name="Tice H."/>
            <person name="Bruce D."/>
            <person name="Goodwin L."/>
            <person name="Pitluck S."/>
            <person name="Chertkov O."/>
            <person name="Brettin T."/>
            <person name="Detter J.C."/>
            <person name="Han C."/>
            <person name="Larimer F."/>
            <person name="Land M."/>
            <person name="Hauser L."/>
            <person name="Kyrpides N."/>
            <person name="Mikhailova N."/>
            <person name="Marx C."/>
            <person name="Richardson P."/>
        </authorList>
    </citation>
    <scope>NUCLEOTIDE SEQUENCE [LARGE SCALE GENOMIC DNA]</scope>
    <source>
        <strain evidence="2">CM4 / NCIMB 13688</strain>
    </source>
</reference>
<dbReference type="Proteomes" id="UP000002385">
    <property type="component" value="Chromosome"/>
</dbReference>
<dbReference type="AlphaFoldDB" id="B7KRL5"/>
<proteinExistence type="predicted"/>
<dbReference type="RefSeq" id="WP_015952526.1">
    <property type="nucleotide sequence ID" value="NC_011757.1"/>
</dbReference>
<accession>B7KRL5</accession>
<sequence>MDALDEQGVEILGDDDVMLGLIVAKAERGHSIGSREWKWLAEGAAGNCPAEGRNYCPFFATLAQALKGRQAYLAAAG</sequence>
<reference evidence="1 2" key="2">
    <citation type="journal article" date="2012" name="J. Bacteriol.">
        <title>Complete genome sequences of six strains of the genus Methylobacterium.</title>
        <authorList>
            <person name="Marx C.J."/>
            <person name="Bringel F."/>
            <person name="Chistoserdova L."/>
            <person name="Moulin L."/>
            <person name="Farhan Ul Haque M."/>
            <person name="Fleischman D.E."/>
            <person name="Gruffaz C."/>
            <person name="Jourand P."/>
            <person name="Knief C."/>
            <person name="Lee M.C."/>
            <person name="Muller E.E."/>
            <person name="Nadalig T."/>
            <person name="Peyraud R."/>
            <person name="Roselli S."/>
            <person name="Russ L."/>
            <person name="Goodwin L.A."/>
            <person name="Ivanova N."/>
            <person name="Kyrpides N."/>
            <person name="Lajus A."/>
            <person name="Land M.L."/>
            <person name="Medigue C."/>
            <person name="Mikhailova N."/>
            <person name="Nolan M."/>
            <person name="Woyke T."/>
            <person name="Stolyar S."/>
            <person name="Vorholt J.A."/>
            <person name="Vuilleumier S."/>
        </authorList>
    </citation>
    <scope>NUCLEOTIDE SEQUENCE [LARGE SCALE GENOMIC DNA]</scope>
    <source>
        <strain evidence="2">CM4 / NCIMB 13688</strain>
    </source>
</reference>